<protein>
    <submittedName>
        <fullName evidence="2">DUF2254 domain-containing protein</fullName>
    </submittedName>
</protein>
<accession>A0A9X1QWL3</accession>
<dbReference type="RefSeq" id="WP_237603427.1">
    <property type="nucleotide sequence ID" value="NZ_JAIRBA010000023.1"/>
</dbReference>
<feature type="transmembrane region" description="Helical" evidence="1">
    <location>
        <begin position="144"/>
        <end position="164"/>
    </location>
</feature>
<feature type="transmembrane region" description="Helical" evidence="1">
    <location>
        <begin position="64"/>
        <end position="90"/>
    </location>
</feature>
<proteinExistence type="predicted"/>
<name>A0A9X1QWL3_9FLAO</name>
<organism evidence="2 3">
    <name type="scientific">Aequorivita vitellina</name>
    <dbReference type="NCBI Taxonomy" id="2874475"/>
    <lineage>
        <taxon>Bacteria</taxon>
        <taxon>Pseudomonadati</taxon>
        <taxon>Bacteroidota</taxon>
        <taxon>Flavobacteriia</taxon>
        <taxon>Flavobacteriales</taxon>
        <taxon>Flavobacteriaceae</taxon>
        <taxon>Aequorivita</taxon>
    </lineage>
</organism>
<sequence>MKKLFIRIFDFFNTVESKIAFYPTLLAITGFLIAVIMMFAEQHGISREIMDVFPLLMVEDGDTALSVLSACLGGLISLMVFSFSMVMLLLSQASSNYSPRLLPGLISDKRHQFILGIYLATILYNIFTLFSIEPSEDKYTLPGFSVLLGIVLTIICLVAFIYFIHNISQSIQINNILDGIFVSAKKRLERLIKSEEGQTKTFPDTSNWHAYPAGRSGYFQNLSINNILQICEAEKTKIYLTIPKGLFVLKNATFLKSEKPLDDKVVQSIISNISFARGELIEDNYTLAFKQITEIAVKAMSPGINDPGTAINAVDYLTDLFALRMQKQDNGIIVHDEKANLRVAVVTFKELLFNVMASLRTYCKHDPIMVAKLLWMMKYLQSQLAAEDSYQLIINEEIKTLLEQAKNSFDTETDVSAIEKMYEA</sequence>
<keyword evidence="3" id="KW-1185">Reference proteome</keyword>
<dbReference type="EMBL" id="JAIRBA010000023">
    <property type="protein sequence ID" value="MCG2419640.1"/>
    <property type="molecule type" value="Genomic_DNA"/>
</dbReference>
<evidence type="ECO:0000256" key="1">
    <source>
        <dbReference type="SAM" id="Phobius"/>
    </source>
</evidence>
<gene>
    <name evidence="2" type="ORF">K8089_11455</name>
</gene>
<feature type="transmembrane region" description="Helical" evidence="1">
    <location>
        <begin position="111"/>
        <end position="132"/>
    </location>
</feature>
<dbReference type="InterPro" id="IPR018723">
    <property type="entry name" value="DUF2254_membrane"/>
</dbReference>
<evidence type="ECO:0000313" key="3">
    <source>
        <dbReference type="Proteomes" id="UP001139461"/>
    </source>
</evidence>
<keyword evidence="1" id="KW-0472">Membrane</keyword>
<reference evidence="2" key="1">
    <citation type="submission" date="2021-09" db="EMBL/GenBank/DDBJ databases">
        <title>Genome of Aequorivita sp. strain F47161.</title>
        <authorList>
            <person name="Wang Y."/>
        </authorList>
    </citation>
    <scope>NUCLEOTIDE SEQUENCE</scope>
    <source>
        <strain evidence="2">F47161</strain>
    </source>
</reference>
<dbReference type="Pfam" id="PF10011">
    <property type="entry name" value="DUF2254"/>
    <property type="match status" value="1"/>
</dbReference>
<dbReference type="Proteomes" id="UP001139461">
    <property type="component" value="Unassembled WGS sequence"/>
</dbReference>
<evidence type="ECO:0000313" key="2">
    <source>
        <dbReference type="EMBL" id="MCG2419640.1"/>
    </source>
</evidence>
<comment type="caution">
    <text evidence="2">The sequence shown here is derived from an EMBL/GenBank/DDBJ whole genome shotgun (WGS) entry which is preliminary data.</text>
</comment>
<keyword evidence="1" id="KW-0812">Transmembrane</keyword>
<feature type="transmembrane region" description="Helical" evidence="1">
    <location>
        <begin position="20"/>
        <end position="40"/>
    </location>
</feature>
<keyword evidence="1" id="KW-1133">Transmembrane helix</keyword>
<dbReference type="AlphaFoldDB" id="A0A9X1QWL3"/>